<accession>A0AAD4MI38</accession>
<evidence type="ECO:0000313" key="4">
    <source>
        <dbReference type="Proteomes" id="UP001201812"/>
    </source>
</evidence>
<keyword evidence="4" id="KW-1185">Reference proteome</keyword>
<proteinExistence type="predicted"/>
<dbReference type="InterPro" id="IPR001623">
    <property type="entry name" value="DnaJ_domain"/>
</dbReference>
<evidence type="ECO:0000259" key="2">
    <source>
        <dbReference type="PROSITE" id="PS50076"/>
    </source>
</evidence>
<feature type="region of interest" description="Disordered" evidence="1">
    <location>
        <begin position="149"/>
        <end position="175"/>
    </location>
</feature>
<dbReference type="SMART" id="SM00271">
    <property type="entry name" value="DnaJ"/>
    <property type="match status" value="1"/>
</dbReference>
<sequence length="254" mass="30042">MKVPMIHLSHHHHSSSDVTREEILKSTLELIKDFKTAINIAHSKVIVDRKMIQQGHNMEAFRRLLHSNDHLQDTKLAQKLLDYLLDKIVETKRKLNALPHYNRSSRIAEMERELSNENLALDKMLNKTEEIMRIEKLQSQQHHRKNIETPPAFGQQRHDKPAQTAQGPNSSEEWRDSTHRHYYHLLGVGKEATSSEIRSAYRRKARKYHPDKHPGKEDKYTRKMQKVTEAYSMLSDKKRRANYDWELKSKGKYH</sequence>
<dbReference type="AlphaFoldDB" id="A0AAD4MI38"/>
<dbReference type="PROSITE" id="PS50076">
    <property type="entry name" value="DNAJ_2"/>
    <property type="match status" value="1"/>
</dbReference>
<dbReference type="Gene3D" id="1.10.287.110">
    <property type="entry name" value="DnaJ domain"/>
    <property type="match status" value="1"/>
</dbReference>
<organism evidence="3 4">
    <name type="scientific">Ditylenchus destructor</name>
    <dbReference type="NCBI Taxonomy" id="166010"/>
    <lineage>
        <taxon>Eukaryota</taxon>
        <taxon>Metazoa</taxon>
        <taxon>Ecdysozoa</taxon>
        <taxon>Nematoda</taxon>
        <taxon>Chromadorea</taxon>
        <taxon>Rhabditida</taxon>
        <taxon>Tylenchina</taxon>
        <taxon>Tylenchomorpha</taxon>
        <taxon>Sphaerularioidea</taxon>
        <taxon>Anguinidae</taxon>
        <taxon>Anguininae</taxon>
        <taxon>Ditylenchus</taxon>
    </lineage>
</organism>
<dbReference type="PRINTS" id="PR00625">
    <property type="entry name" value="JDOMAIN"/>
</dbReference>
<gene>
    <name evidence="3" type="ORF">DdX_19917</name>
</gene>
<dbReference type="InterPro" id="IPR050817">
    <property type="entry name" value="DjlA_DnaK_co-chaperone"/>
</dbReference>
<comment type="caution">
    <text evidence="3">The sequence shown here is derived from an EMBL/GenBank/DDBJ whole genome shotgun (WGS) entry which is preliminary data.</text>
</comment>
<dbReference type="InterPro" id="IPR036869">
    <property type="entry name" value="J_dom_sf"/>
</dbReference>
<evidence type="ECO:0000256" key="1">
    <source>
        <dbReference type="SAM" id="MobiDB-lite"/>
    </source>
</evidence>
<name>A0AAD4MI38_9BILA</name>
<dbReference type="Pfam" id="PF00226">
    <property type="entry name" value="DnaJ"/>
    <property type="match status" value="1"/>
</dbReference>
<reference evidence="3" key="1">
    <citation type="submission" date="2022-01" db="EMBL/GenBank/DDBJ databases">
        <title>Genome Sequence Resource for Two Populations of Ditylenchus destructor, the Migratory Endoparasitic Phytonematode.</title>
        <authorList>
            <person name="Zhang H."/>
            <person name="Lin R."/>
            <person name="Xie B."/>
        </authorList>
    </citation>
    <scope>NUCLEOTIDE SEQUENCE</scope>
    <source>
        <strain evidence="3">BazhouSP</strain>
    </source>
</reference>
<dbReference type="Proteomes" id="UP001201812">
    <property type="component" value="Unassembled WGS sequence"/>
</dbReference>
<evidence type="ECO:0000313" key="3">
    <source>
        <dbReference type="EMBL" id="KAI1694840.1"/>
    </source>
</evidence>
<dbReference type="CDD" id="cd06257">
    <property type="entry name" value="DnaJ"/>
    <property type="match status" value="1"/>
</dbReference>
<dbReference type="SUPFAM" id="SSF46565">
    <property type="entry name" value="Chaperone J-domain"/>
    <property type="match status" value="1"/>
</dbReference>
<dbReference type="EMBL" id="JAKKPZ010000465">
    <property type="protein sequence ID" value="KAI1694840.1"/>
    <property type="molecule type" value="Genomic_DNA"/>
</dbReference>
<feature type="domain" description="J" evidence="2">
    <location>
        <begin position="181"/>
        <end position="247"/>
    </location>
</feature>
<protein>
    <submittedName>
        <fullName evidence="3">DnaJ domain-containing protein</fullName>
    </submittedName>
</protein>
<dbReference type="PANTHER" id="PTHR24074">
    <property type="entry name" value="CO-CHAPERONE PROTEIN DJLA"/>
    <property type="match status" value="1"/>
</dbReference>